<organism evidence="15 16">
    <name type="scientific">Nezara viridula</name>
    <name type="common">Southern green stink bug</name>
    <name type="synonym">Cimex viridulus</name>
    <dbReference type="NCBI Taxonomy" id="85310"/>
    <lineage>
        <taxon>Eukaryota</taxon>
        <taxon>Metazoa</taxon>
        <taxon>Ecdysozoa</taxon>
        <taxon>Arthropoda</taxon>
        <taxon>Hexapoda</taxon>
        <taxon>Insecta</taxon>
        <taxon>Pterygota</taxon>
        <taxon>Neoptera</taxon>
        <taxon>Paraneoptera</taxon>
        <taxon>Hemiptera</taxon>
        <taxon>Heteroptera</taxon>
        <taxon>Panheteroptera</taxon>
        <taxon>Pentatomomorpha</taxon>
        <taxon>Pentatomoidea</taxon>
        <taxon>Pentatomidae</taxon>
        <taxon>Pentatominae</taxon>
        <taxon>Nezara</taxon>
    </lineage>
</organism>
<feature type="active site" evidence="12">
    <location>
        <position position="121"/>
    </location>
</feature>
<evidence type="ECO:0000256" key="5">
    <source>
        <dbReference type="ARBA" id="ARBA00022786"/>
    </source>
</evidence>
<evidence type="ECO:0000256" key="10">
    <source>
        <dbReference type="ARBA" id="ARBA00023242"/>
    </source>
</evidence>
<dbReference type="FunFam" id="1.10.287.10:FF:000023">
    <property type="entry name" value="Ataxin 3 variant ref"/>
    <property type="match status" value="1"/>
</dbReference>
<dbReference type="InterPro" id="IPR003903">
    <property type="entry name" value="UIM_dom"/>
</dbReference>
<evidence type="ECO:0000256" key="4">
    <source>
        <dbReference type="ARBA" id="ARBA00022670"/>
    </source>
</evidence>
<dbReference type="SMART" id="SM01246">
    <property type="entry name" value="Josephin"/>
    <property type="match status" value="1"/>
</dbReference>
<reference evidence="15" key="1">
    <citation type="submission" date="2022-01" db="EMBL/GenBank/DDBJ databases">
        <authorList>
            <person name="King R."/>
        </authorList>
    </citation>
    <scope>NUCLEOTIDE SEQUENCE</scope>
</reference>
<evidence type="ECO:0000256" key="11">
    <source>
        <dbReference type="PIRSR" id="PIRSR633865-1"/>
    </source>
</evidence>
<dbReference type="PRINTS" id="PR01233">
    <property type="entry name" value="JOSEPHIN"/>
</dbReference>
<keyword evidence="4" id="KW-0645">Protease</keyword>
<keyword evidence="16" id="KW-1185">Reference proteome</keyword>
<comment type="subcellular location">
    <subcellularLocation>
        <location evidence="2">Nucleus</location>
    </subcellularLocation>
</comment>
<feature type="domain" description="Josephin" evidence="14">
    <location>
        <begin position="1"/>
        <end position="182"/>
    </location>
</feature>
<keyword evidence="9" id="KW-0804">Transcription</keyword>
<dbReference type="OrthoDB" id="10063692at2759"/>
<name>A0A9P0EFG2_NEZVI</name>
<sequence length="395" mass="44282">MDCIFHEKQEGSLCAQHCLNALLQGPYFTPVDLATLAEKMDDEERLRMAESGIDSDDYRRFMQQPSENMDDSGYFSVQVISSALEVWGLELVPFNSSEPVCEKAKQNPESMTAYICNYRDHWFTIRKLGYQWFNLNSLLSGPELISDTYLSIFIAQLQQEGYSIFIVIGSLPDCPADEELKKFPAVKVPKPLPKKTPVKTQQEFELEKAIKLSLGMPVDKDEEDLQAAIELSLREETQDPSLDHAIKLSLQLDPSQQAGGDPGSSKEKNPESFESSIEDSEELQGAIKLSLEGQDLPPEGTILRKPRVVNIPIQIEGRQDMNHSTVTNIPSVRSEERVVSEPKVVNIPIKIEGRQNVQPKAVNNSTTPMEGVVDAAEIRRRRLAYIEGKASSSKR</sequence>
<feature type="active site" description="Nucleophile" evidence="11">
    <location>
        <position position="14"/>
    </location>
</feature>
<feature type="active site" evidence="12">
    <location>
        <position position="14"/>
    </location>
</feature>
<evidence type="ECO:0000256" key="8">
    <source>
        <dbReference type="ARBA" id="ARBA00023015"/>
    </source>
</evidence>
<dbReference type="SMART" id="SM00726">
    <property type="entry name" value="UIM"/>
    <property type="match status" value="2"/>
</dbReference>
<dbReference type="EC" id="3.4.19.12" evidence="3"/>
<dbReference type="Proteomes" id="UP001152798">
    <property type="component" value="Chromosome 3"/>
</dbReference>
<evidence type="ECO:0000256" key="2">
    <source>
        <dbReference type="ARBA" id="ARBA00004123"/>
    </source>
</evidence>
<dbReference type="PROSITE" id="PS50330">
    <property type="entry name" value="UIM"/>
    <property type="match status" value="1"/>
</dbReference>
<dbReference type="PANTHER" id="PTHR14159">
    <property type="entry name" value="ATAXIN-3-RELATED"/>
    <property type="match status" value="1"/>
</dbReference>
<dbReference type="AlphaFoldDB" id="A0A9P0EFG2"/>
<evidence type="ECO:0000259" key="14">
    <source>
        <dbReference type="PROSITE" id="PS50957"/>
    </source>
</evidence>
<dbReference type="PANTHER" id="PTHR14159:SF0">
    <property type="entry name" value="ATAXIN-3-RELATED"/>
    <property type="match status" value="1"/>
</dbReference>
<evidence type="ECO:0000256" key="6">
    <source>
        <dbReference type="ARBA" id="ARBA00022801"/>
    </source>
</evidence>
<dbReference type="GO" id="GO:0006508">
    <property type="term" value="P:proteolysis"/>
    <property type="evidence" value="ECO:0007669"/>
    <property type="project" value="UniProtKB-KW"/>
</dbReference>
<dbReference type="EMBL" id="OV725079">
    <property type="protein sequence ID" value="CAH1395500.1"/>
    <property type="molecule type" value="Genomic_DNA"/>
</dbReference>
<keyword evidence="8" id="KW-0805">Transcription regulation</keyword>
<dbReference type="Pfam" id="PF02099">
    <property type="entry name" value="Josephin"/>
    <property type="match status" value="1"/>
</dbReference>
<dbReference type="FunFam" id="3.90.70.40:FF:000005">
    <property type="entry name" value="Ataxin 3"/>
    <property type="match status" value="1"/>
</dbReference>
<dbReference type="InterPro" id="IPR033865">
    <property type="entry name" value="Ataxin-3"/>
</dbReference>
<evidence type="ECO:0000256" key="9">
    <source>
        <dbReference type="ARBA" id="ARBA00023163"/>
    </source>
</evidence>
<keyword evidence="5" id="KW-0833">Ubl conjugation pathway</keyword>
<protein>
    <recommendedName>
        <fullName evidence="3">ubiquitinyl hydrolase 1</fullName>
        <ecNumber evidence="3">3.4.19.12</ecNumber>
    </recommendedName>
</protein>
<evidence type="ECO:0000313" key="15">
    <source>
        <dbReference type="EMBL" id="CAH1395500.1"/>
    </source>
</evidence>
<dbReference type="Gene3D" id="3.90.70.40">
    <property type="match status" value="1"/>
</dbReference>
<evidence type="ECO:0000313" key="16">
    <source>
        <dbReference type="Proteomes" id="UP001152798"/>
    </source>
</evidence>
<evidence type="ECO:0000256" key="7">
    <source>
        <dbReference type="ARBA" id="ARBA00022807"/>
    </source>
</evidence>
<keyword evidence="10" id="KW-0539">Nucleus</keyword>
<keyword evidence="7" id="KW-0788">Thiol protease</keyword>
<keyword evidence="6 12" id="KW-0378">Hydrolase</keyword>
<dbReference type="GO" id="GO:0016579">
    <property type="term" value="P:protein deubiquitination"/>
    <property type="evidence" value="ECO:0007669"/>
    <property type="project" value="InterPro"/>
</dbReference>
<accession>A0A9P0EFG2</accession>
<feature type="active site" description="Proton acceptor" evidence="11">
    <location>
        <position position="121"/>
    </location>
</feature>
<dbReference type="GO" id="GO:0005634">
    <property type="term" value="C:nucleus"/>
    <property type="evidence" value="ECO:0007669"/>
    <property type="project" value="UniProtKB-SubCell"/>
</dbReference>
<evidence type="ECO:0000256" key="1">
    <source>
        <dbReference type="ARBA" id="ARBA00000707"/>
    </source>
</evidence>
<comment type="catalytic activity">
    <reaction evidence="1">
        <text>Thiol-dependent hydrolysis of ester, thioester, amide, peptide and isopeptide bonds formed by the C-terminal Gly of ubiquitin (a 76-residue protein attached to proteins as an intracellular targeting signal).</text>
        <dbReference type="EC" id="3.4.19.12"/>
    </reaction>
</comment>
<dbReference type="PROSITE" id="PS50957">
    <property type="entry name" value="JOSEPHIN"/>
    <property type="match status" value="1"/>
</dbReference>
<dbReference type="GO" id="GO:0004843">
    <property type="term" value="F:cysteine-type deubiquitinase activity"/>
    <property type="evidence" value="ECO:0007669"/>
    <property type="project" value="UniProtKB-EC"/>
</dbReference>
<evidence type="ECO:0000256" key="12">
    <source>
        <dbReference type="PROSITE-ProRule" id="PRU00331"/>
    </source>
</evidence>
<evidence type="ECO:0000256" key="13">
    <source>
        <dbReference type="SAM" id="MobiDB-lite"/>
    </source>
</evidence>
<dbReference type="Gene3D" id="1.10.287.10">
    <property type="entry name" value="S15/NS1, RNA-binding"/>
    <property type="match status" value="1"/>
</dbReference>
<feature type="active site" evidence="11 12">
    <location>
        <position position="136"/>
    </location>
</feature>
<dbReference type="InterPro" id="IPR006155">
    <property type="entry name" value="Josephin"/>
</dbReference>
<proteinExistence type="predicted"/>
<gene>
    <name evidence="15" type="ORF">NEZAVI_LOCUS5766</name>
</gene>
<evidence type="ECO:0000256" key="3">
    <source>
        <dbReference type="ARBA" id="ARBA00012759"/>
    </source>
</evidence>
<feature type="region of interest" description="Disordered" evidence="13">
    <location>
        <begin position="253"/>
        <end position="281"/>
    </location>
</feature>